<reference evidence="2 3" key="1">
    <citation type="journal article" date="2019" name="Genome Biol. Evol.">
        <title>Insights into the evolution of the New World diploid cottons (Gossypium, subgenus Houzingenia) based on genome sequencing.</title>
        <authorList>
            <person name="Grover C.E."/>
            <person name="Arick M.A. 2nd"/>
            <person name="Thrash A."/>
            <person name="Conover J.L."/>
            <person name="Sanders W.S."/>
            <person name="Peterson D.G."/>
            <person name="Frelichowski J.E."/>
            <person name="Scheffler J.A."/>
            <person name="Scheffler B.E."/>
            <person name="Wendel J.F."/>
        </authorList>
    </citation>
    <scope>NUCLEOTIDE SEQUENCE [LARGE SCALE GENOMIC DNA]</scope>
    <source>
        <strain evidence="2">27</strain>
        <tissue evidence="2">Leaf</tissue>
    </source>
</reference>
<name>A0A7J8TGP1_GOSDV</name>
<evidence type="ECO:0000313" key="3">
    <source>
        <dbReference type="Proteomes" id="UP000593561"/>
    </source>
</evidence>
<sequence>MMKLGCNIVTKTNGLWVRVLKAKYGMNESLLKCIIRSRSSFMWKFIAKVWHLLRDNMIWPAGDGCIVHCWDDAWVPNVGPLIKHVPGHANINLDCKKEIGQDEWRHLCAMESRMSYMFLETAKDIWNCEIIRDEKGKWILGYNIFLGKCSVFVAELWSILDGLLLL</sequence>
<evidence type="ECO:0000256" key="1">
    <source>
        <dbReference type="SAM" id="Phobius"/>
    </source>
</evidence>
<organism evidence="2 3">
    <name type="scientific">Gossypium davidsonii</name>
    <name type="common">Davidson's cotton</name>
    <name type="synonym">Gossypium klotzschianum subsp. davidsonii</name>
    <dbReference type="NCBI Taxonomy" id="34287"/>
    <lineage>
        <taxon>Eukaryota</taxon>
        <taxon>Viridiplantae</taxon>
        <taxon>Streptophyta</taxon>
        <taxon>Embryophyta</taxon>
        <taxon>Tracheophyta</taxon>
        <taxon>Spermatophyta</taxon>
        <taxon>Magnoliopsida</taxon>
        <taxon>eudicotyledons</taxon>
        <taxon>Gunneridae</taxon>
        <taxon>Pentapetalae</taxon>
        <taxon>rosids</taxon>
        <taxon>malvids</taxon>
        <taxon>Malvales</taxon>
        <taxon>Malvaceae</taxon>
        <taxon>Malvoideae</taxon>
        <taxon>Gossypium</taxon>
    </lineage>
</organism>
<protein>
    <recommendedName>
        <fullName evidence="4">Reverse transcriptase zinc-binding domain-containing protein</fullName>
    </recommendedName>
</protein>
<dbReference type="EMBL" id="JABFAC010248234">
    <property type="protein sequence ID" value="MBA0637304.1"/>
    <property type="molecule type" value="Genomic_DNA"/>
</dbReference>
<feature type="transmembrane region" description="Helical" evidence="1">
    <location>
        <begin position="139"/>
        <end position="160"/>
    </location>
</feature>
<keyword evidence="1" id="KW-0472">Membrane</keyword>
<accession>A0A7J8TGP1</accession>
<comment type="caution">
    <text evidence="2">The sequence shown here is derived from an EMBL/GenBank/DDBJ whole genome shotgun (WGS) entry which is preliminary data.</text>
</comment>
<dbReference type="AlphaFoldDB" id="A0A7J8TGP1"/>
<evidence type="ECO:0000313" key="2">
    <source>
        <dbReference type="EMBL" id="MBA0637304.1"/>
    </source>
</evidence>
<dbReference type="Proteomes" id="UP000593561">
    <property type="component" value="Unassembled WGS sequence"/>
</dbReference>
<evidence type="ECO:0008006" key="4">
    <source>
        <dbReference type="Google" id="ProtNLM"/>
    </source>
</evidence>
<keyword evidence="3" id="KW-1185">Reference proteome</keyword>
<keyword evidence="1" id="KW-1133">Transmembrane helix</keyword>
<gene>
    <name evidence="2" type="ORF">Godav_022348</name>
</gene>
<proteinExistence type="predicted"/>
<keyword evidence="1" id="KW-0812">Transmembrane</keyword>